<evidence type="ECO:0000259" key="11">
    <source>
        <dbReference type="SMART" id="SM00245"/>
    </source>
</evidence>
<dbReference type="Gene3D" id="3.30.750.44">
    <property type="match status" value="1"/>
</dbReference>
<organism evidence="12 13">
    <name type="scientific">Gelidibacter gilvus</name>
    <dbReference type="NCBI Taxonomy" id="59602"/>
    <lineage>
        <taxon>Bacteria</taxon>
        <taxon>Pseudomonadati</taxon>
        <taxon>Bacteroidota</taxon>
        <taxon>Flavobacteriia</taxon>
        <taxon>Flavobacteriales</taxon>
        <taxon>Flavobacteriaceae</taxon>
        <taxon>Gelidibacter</taxon>
    </lineage>
</organism>
<dbReference type="SMART" id="SM00245">
    <property type="entry name" value="TSPc"/>
    <property type="match status" value="1"/>
</dbReference>
<name>A0A4Q0XDZ9_9FLAO</name>
<dbReference type="CDD" id="cd07562">
    <property type="entry name" value="Peptidase_S41_TRI"/>
    <property type="match status" value="1"/>
</dbReference>
<evidence type="ECO:0000256" key="2">
    <source>
        <dbReference type="ARBA" id="ARBA00008524"/>
    </source>
</evidence>
<dbReference type="Pfam" id="PF03572">
    <property type="entry name" value="Peptidase_S41"/>
    <property type="match status" value="1"/>
</dbReference>
<dbReference type="SUPFAM" id="SSF52096">
    <property type="entry name" value="ClpP/crotonase"/>
    <property type="match status" value="1"/>
</dbReference>
<dbReference type="InterPro" id="IPR012393">
    <property type="entry name" value="Tricorn_protease"/>
</dbReference>
<evidence type="ECO:0000256" key="4">
    <source>
        <dbReference type="ARBA" id="ARBA00022670"/>
    </source>
</evidence>
<dbReference type="InterPro" id="IPR015943">
    <property type="entry name" value="WD40/YVTN_repeat-like_dom_sf"/>
</dbReference>
<gene>
    <name evidence="12" type="ORF">ESZ48_15470</name>
</gene>
<dbReference type="InterPro" id="IPR029045">
    <property type="entry name" value="ClpP/crotonase-like_dom_sf"/>
</dbReference>
<keyword evidence="6 7" id="KW-0720">Serine protease</keyword>
<dbReference type="RefSeq" id="WP_129018411.1">
    <property type="nucleotide sequence ID" value="NZ_SDDZ01000012.1"/>
</dbReference>
<evidence type="ECO:0000313" key="13">
    <source>
        <dbReference type="Proteomes" id="UP000289792"/>
    </source>
</evidence>
<evidence type="ECO:0000256" key="8">
    <source>
        <dbReference type="PIRSR" id="PIRSR036421-1"/>
    </source>
</evidence>
<comment type="similarity">
    <text evidence="2 7">Belongs to the peptidase S41B family.</text>
</comment>
<proteinExistence type="inferred from homology"/>
<keyword evidence="10" id="KW-0732">Signal</keyword>
<dbReference type="GO" id="GO:0008236">
    <property type="term" value="F:serine-type peptidase activity"/>
    <property type="evidence" value="ECO:0007669"/>
    <property type="project" value="UniProtKB-UniRule"/>
</dbReference>
<comment type="function">
    <text evidence="7">Degrades oligopeptides.</text>
</comment>
<evidence type="ECO:0000256" key="9">
    <source>
        <dbReference type="SAM" id="MobiDB-lite"/>
    </source>
</evidence>
<evidence type="ECO:0000313" key="12">
    <source>
        <dbReference type="EMBL" id="RXJ45610.1"/>
    </source>
</evidence>
<dbReference type="Pfam" id="PF26549">
    <property type="entry name" value="Tricorn_N"/>
    <property type="match status" value="1"/>
</dbReference>
<keyword evidence="4 7" id="KW-0645">Protease</keyword>
<dbReference type="PIRSF" id="PIRSF036421">
    <property type="entry name" value="Tricorn_protease"/>
    <property type="match status" value="1"/>
</dbReference>
<dbReference type="AlphaFoldDB" id="A0A4Q0XDZ9"/>
<comment type="subcellular location">
    <subcellularLocation>
        <location evidence="1 7">Cytoplasm</location>
    </subcellularLocation>
</comment>
<dbReference type="Pfam" id="PF14685">
    <property type="entry name" value="PDZ_Tricorn"/>
    <property type="match status" value="1"/>
</dbReference>
<dbReference type="Gene3D" id="2.30.42.10">
    <property type="match status" value="1"/>
</dbReference>
<evidence type="ECO:0000256" key="5">
    <source>
        <dbReference type="ARBA" id="ARBA00022801"/>
    </source>
</evidence>
<keyword evidence="5 7" id="KW-0378">Hydrolase</keyword>
<dbReference type="InterPro" id="IPR005151">
    <property type="entry name" value="Tail-specific_protease"/>
</dbReference>
<dbReference type="InterPro" id="IPR029414">
    <property type="entry name" value="Tricorn_PDZ"/>
</dbReference>
<feature type="active site" description="Charge relay system" evidence="8">
    <location>
        <position position="1028"/>
    </location>
</feature>
<dbReference type="Gene3D" id="2.120.10.60">
    <property type="entry name" value="Tricorn protease N-terminal domain"/>
    <property type="match status" value="1"/>
</dbReference>
<feature type="chain" id="PRO_5020783753" description="Tricorn protease homolog" evidence="10">
    <location>
        <begin position="19"/>
        <end position="1091"/>
    </location>
</feature>
<dbReference type="SUPFAM" id="SSF69322">
    <property type="entry name" value="Tricorn protease domain 2"/>
    <property type="match status" value="1"/>
</dbReference>
<evidence type="ECO:0000256" key="3">
    <source>
        <dbReference type="ARBA" id="ARBA00022490"/>
    </source>
</evidence>
<dbReference type="EMBL" id="SDDZ01000012">
    <property type="protein sequence ID" value="RXJ45610.1"/>
    <property type="molecule type" value="Genomic_DNA"/>
</dbReference>
<protein>
    <recommendedName>
        <fullName evidence="7">Tricorn protease homolog</fullName>
        <ecNumber evidence="7">3.4.21.-</ecNumber>
    </recommendedName>
</protein>
<sequence length="1091" mass="123426">MKNSLVIFALLFSLSIFSQGTQLLRQPSISKTEVVFIYANDLWKAPLNGGTAMRLTSGEGYESNPHFSKDGKTIAFTAEYDGNSDVYIMPSEGGEPKRLTFHPDGDYVEGWTPDNKILFRSGREGKPTASTKLYTIGTEDSFPEALDLQRAAYGDISADGKFIAYTPITSWDPEWRNYRGGQAMPIWIVDLETKDLITTPQLDKERHLDPKWLNGVVYYLSERDYTSNIWSFDPKTKTEKQITFHKKFDVKSLSANQNQIVYEQGGYLHLLNVETLDTKQLHITATGDLNFARPRWEDVAASSLSNPQISPKGMRAVFEHRGDIFTVPKEHGSWRNLTNSSGVADRSPVWSPKGDKIAWFSDVSGNYKMVVADQDGNNQEEITLPNATFFFKPEWSNDGKYIAYTDTDYNIWVLNLETKKAVKADTDRYAHPERSMNPVWSPDSKWIAYAKQLESHFKSIFVYNVETNENIQITDGMADAITPVWDASGKYIFTLASTNYGLTSGWLDMSSYDVNVTRGLYAIVLNTKDDAPILPKTDEEKSKKKDDKTEAKKDDKKKKDDSKDKDIVAEVPKIVIDKENIFNRIVPLQLKQANYVGLIKGPKTIVFVAETVPNEEAQKIHSYSLEDGKATDYAKNISEMVVSSDRESALIRQNNNWSIVATSKPPKDDEKLKMDLKIKVDPKEEYHQMYKEGWRYMRDFLYVNNVHGAPWDTVYEWYAPWIDHVRHRTDLNYVIDIMSGEVSIGHSYVSGGDMPKIDRVPVGLLGCDFEWTPDGYRISKIFTGETWNPDTYSPLGLPGIHVKEGDYIISINGKMVNPNENIYSLLEQTANRETTIEVNSKSTKTGAKSFLVKPVANERGLRYMDWVEGNRKKVDELSNGKLAYVYVPNTSQGGFASFNRYYFSQQDKKGVIIDERNNGGGSAADYMIDIMSRELFGYFNSKTNDNRPWTTPMAGIWGPKVMLINERAGSGGDLLPYMFKAKKIGPLIGTRTWGGLVGTWDTPPFIDGGRMVAPRGGFYDVNGEWAVEGEGVAPDIEVIQEPKLTMNGRDPQLERGVKEALKLLETQEFEMKPEPAAPVRWKRPAGYEKEN</sequence>
<dbReference type="Proteomes" id="UP000289792">
    <property type="component" value="Unassembled WGS sequence"/>
</dbReference>
<feature type="active site" description="Nucleophile" evidence="8">
    <location>
        <position position="970"/>
    </location>
</feature>
<dbReference type="SUPFAM" id="SSF50156">
    <property type="entry name" value="PDZ domain-like"/>
    <property type="match status" value="1"/>
</dbReference>
<feature type="region of interest" description="Disordered" evidence="9">
    <location>
        <begin position="534"/>
        <end position="563"/>
    </location>
</feature>
<evidence type="ECO:0000256" key="7">
    <source>
        <dbReference type="PIRNR" id="PIRNR036421"/>
    </source>
</evidence>
<dbReference type="InterPro" id="IPR036034">
    <property type="entry name" value="PDZ_sf"/>
</dbReference>
<dbReference type="Gene3D" id="3.90.226.10">
    <property type="entry name" value="2-enoyl-CoA Hydratase, Chain A, domain 1"/>
    <property type="match status" value="1"/>
</dbReference>
<dbReference type="Pfam" id="PF14684">
    <property type="entry name" value="Tricorn_C1"/>
    <property type="match status" value="1"/>
</dbReference>
<evidence type="ECO:0000256" key="10">
    <source>
        <dbReference type="SAM" id="SignalP"/>
    </source>
</evidence>
<evidence type="ECO:0000256" key="1">
    <source>
        <dbReference type="ARBA" id="ARBA00004496"/>
    </source>
</evidence>
<dbReference type="GO" id="GO:0005737">
    <property type="term" value="C:cytoplasm"/>
    <property type="evidence" value="ECO:0007669"/>
    <property type="project" value="UniProtKB-SubCell"/>
</dbReference>
<dbReference type="GO" id="GO:0006508">
    <property type="term" value="P:proteolysis"/>
    <property type="evidence" value="ECO:0007669"/>
    <property type="project" value="UniProtKB-UniRule"/>
</dbReference>
<accession>A0A4Q0XDZ9</accession>
<dbReference type="InterPro" id="IPR028204">
    <property type="entry name" value="Tricorn_C1"/>
</dbReference>
<keyword evidence="3 7" id="KW-0963">Cytoplasm</keyword>
<reference evidence="12 13" key="1">
    <citation type="submission" date="2019-01" db="EMBL/GenBank/DDBJ databases">
        <title>Genome sequence of the Antarctic species Gelidibacter gilvus ACAM 158(T).</title>
        <authorList>
            <person name="Bowman J.P."/>
        </authorList>
    </citation>
    <scope>NUCLEOTIDE SEQUENCE [LARGE SCALE GENOMIC DNA]</scope>
    <source>
        <strain evidence="12 13">IC158</strain>
    </source>
</reference>
<keyword evidence="13" id="KW-1185">Reference proteome</keyword>
<evidence type="ECO:0000256" key="6">
    <source>
        <dbReference type="ARBA" id="ARBA00022825"/>
    </source>
</evidence>
<dbReference type="Pfam" id="PF26550">
    <property type="entry name" value="Tricorn_2nd"/>
    <property type="match status" value="1"/>
</dbReference>
<dbReference type="PANTHER" id="PTHR43253:SF1">
    <property type="entry name" value="TRICORN PROTEASE HOMOLOG 2-RELATED"/>
    <property type="match status" value="1"/>
</dbReference>
<feature type="domain" description="Tail specific protease" evidence="11">
    <location>
        <begin position="847"/>
        <end position="1039"/>
    </location>
</feature>
<comment type="caution">
    <text evidence="12">The sequence shown here is derived from an EMBL/GenBank/DDBJ whole genome shotgun (WGS) entry which is preliminary data.</text>
</comment>
<dbReference type="Gene3D" id="2.130.10.10">
    <property type="entry name" value="YVTN repeat-like/Quinoprotein amine dehydrogenase"/>
    <property type="match status" value="1"/>
</dbReference>
<dbReference type="SUPFAM" id="SSF69304">
    <property type="entry name" value="Tricorn protease N-terminal domain"/>
    <property type="match status" value="1"/>
</dbReference>
<dbReference type="EC" id="3.4.21.-" evidence="7"/>
<dbReference type="OrthoDB" id="9815657at2"/>
<dbReference type="PANTHER" id="PTHR43253">
    <property type="entry name" value="TRICORN PROTEASE HOMOLOG 2-RELATED"/>
    <property type="match status" value="1"/>
</dbReference>
<feature type="signal peptide" evidence="10">
    <location>
        <begin position="1"/>
        <end position="18"/>
    </location>
</feature>
<feature type="active site" description="Charge relay system" evidence="8">
    <location>
        <position position="746"/>
    </location>
</feature>